<gene>
    <name evidence="2" type="ORF">EV211_10556</name>
</gene>
<dbReference type="EMBL" id="SNXO01000005">
    <property type="protein sequence ID" value="TDP58986.1"/>
    <property type="molecule type" value="Genomic_DNA"/>
</dbReference>
<dbReference type="GO" id="GO:0052621">
    <property type="term" value="F:diguanylate cyclase activity"/>
    <property type="evidence" value="ECO:0007669"/>
    <property type="project" value="TreeGrafter"/>
</dbReference>
<proteinExistence type="predicted"/>
<dbReference type="InterPro" id="IPR043128">
    <property type="entry name" value="Rev_trsase/Diguanyl_cyclase"/>
</dbReference>
<dbReference type="PROSITE" id="PS50887">
    <property type="entry name" value="GGDEF"/>
    <property type="match status" value="1"/>
</dbReference>
<dbReference type="SUPFAM" id="SSF55073">
    <property type="entry name" value="Nucleotide cyclase"/>
    <property type="match status" value="1"/>
</dbReference>
<dbReference type="AlphaFoldDB" id="A0A4R6QAN8"/>
<dbReference type="InterPro" id="IPR000014">
    <property type="entry name" value="PAS"/>
</dbReference>
<accession>A0A4R6QAN8</accession>
<dbReference type="InterPro" id="IPR050469">
    <property type="entry name" value="Diguanylate_Cyclase"/>
</dbReference>
<dbReference type="RefSeq" id="WP_133527811.1">
    <property type="nucleotide sequence ID" value="NZ_SNXO01000005.1"/>
</dbReference>
<dbReference type="Pfam" id="PF00990">
    <property type="entry name" value="GGDEF"/>
    <property type="match status" value="1"/>
</dbReference>
<dbReference type="PANTHER" id="PTHR45138">
    <property type="entry name" value="REGULATORY COMPONENTS OF SENSORY TRANSDUCTION SYSTEM"/>
    <property type="match status" value="1"/>
</dbReference>
<sequence length="441" mass="49655">MNATEHLKLINTAFQELLQITPEFVSVKNMDLEFVDVSNSFASILGFEDRSMILGKTVTDLFDDKITCNRLYARDMLVIEGSHHKEAYEELLPTLKGGQVYISFIKFLARDENGKPIGIVSLGHNKTKEYKEKLSFNSEIQSLFAMGPNTLVSMIVDLTTWRIMDSNYRNDIHRFCYALTTVDDFLKLANSISIPDHQSKRYLDALDQNSLINFYNEGKREITFDFPVKEIPDSDIFMIRFKGRILMDPLSNHIMMGIKFSDMNAERKANDQLRKAAERDSMTGLLNHEATLDHINDYLTHEGCDVISAMFMIDADNFKGVNDSYGHQVGDKVLINIANIIKQTFRSNDIVGRVGGDEFMVLMKDCTSLDVVDGKAEELVEALHISLVDDKGSVNVTCSVGVSMYNGGGKITDQLYYEADAALYKAKASGKHAFAFADDNN</sequence>
<evidence type="ECO:0000313" key="3">
    <source>
        <dbReference type="Proteomes" id="UP000295500"/>
    </source>
</evidence>
<comment type="caution">
    <text evidence="2">The sequence shown here is derived from an EMBL/GenBank/DDBJ whole genome shotgun (WGS) entry which is preliminary data.</text>
</comment>
<name>A0A4R6QAN8_9FIRM</name>
<organism evidence="2 3">
    <name type="scientific">Aminicella lysinilytica</name>
    <dbReference type="NCBI Taxonomy" id="433323"/>
    <lineage>
        <taxon>Bacteria</taxon>
        <taxon>Bacillati</taxon>
        <taxon>Bacillota</taxon>
        <taxon>Clostridia</taxon>
        <taxon>Peptostreptococcales</taxon>
        <taxon>Anaerovoracaceae</taxon>
        <taxon>Aminicella</taxon>
    </lineage>
</organism>
<dbReference type="Proteomes" id="UP000295500">
    <property type="component" value="Unassembled WGS sequence"/>
</dbReference>
<dbReference type="InterPro" id="IPR029787">
    <property type="entry name" value="Nucleotide_cyclase"/>
</dbReference>
<keyword evidence="3" id="KW-1185">Reference proteome</keyword>
<dbReference type="SUPFAM" id="SSF55785">
    <property type="entry name" value="PYP-like sensor domain (PAS domain)"/>
    <property type="match status" value="1"/>
</dbReference>
<dbReference type="InterPro" id="IPR035965">
    <property type="entry name" value="PAS-like_dom_sf"/>
</dbReference>
<dbReference type="SMART" id="SM00267">
    <property type="entry name" value="GGDEF"/>
    <property type="match status" value="1"/>
</dbReference>
<feature type="domain" description="GGDEF" evidence="1">
    <location>
        <begin position="306"/>
        <end position="439"/>
    </location>
</feature>
<dbReference type="OrthoDB" id="1771403at2"/>
<evidence type="ECO:0000313" key="2">
    <source>
        <dbReference type="EMBL" id="TDP58986.1"/>
    </source>
</evidence>
<dbReference type="CDD" id="cd01949">
    <property type="entry name" value="GGDEF"/>
    <property type="match status" value="1"/>
</dbReference>
<reference evidence="2 3" key="1">
    <citation type="submission" date="2019-03" db="EMBL/GenBank/DDBJ databases">
        <title>Genomic Encyclopedia of Type Strains, Phase IV (KMG-IV): sequencing the most valuable type-strain genomes for metagenomic binning, comparative biology and taxonomic classification.</title>
        <authorList>
            <person name="Goeker M."/>
        </authorList>
    </citation>
    <scope>NUCLEOTIDE SEQUENCE [LARGE SCALE GENOMIC DNA]</scope>
    <source>
        <strain evidence="2 3">DSM 28287</strain>
    </source>
</reference>
<dbReference type="NCBIfam" id="TIGR00254">
    <property type="entry name" value="GGDEF"/>
    <property type="match status" value="1"/>
</dbReference>
<dbReference type="PANTHER" id="PTHR45138:SF9">
    <property type="entry name" value="DIGUANYLATE CYCLASE DGCM-RELATED"/>
    <property type="match status" value="1"/>
</dbReference>
<dbReference type="Pfam" id="PF13426">
    <property type="entry name" value="PAS_9"/>
    <property type="match status" value="1"/>
</dbReference>
<protein>
    <submittedName>
        <fullName evidence="2">Diguanylate cyclase (GGDEF)-like protein</fullName>
    </submittedName>
</protein>
<dbReference type="Gene3D" id="3.30.450.20">
    <property type="entry name" value="PAS domain"/>
    <property type="match status" value="1"/>
</dbReference>
<dbReference type="Gene3D" id="3.30.70.270">
    <property type="match status" value="1"/>
</dbReference>
<dbReference type="InterPro" id="IPR000160">
    <property type="entry name" value="GGDEF_dom"/>
</dbReference>
<evidence type="ECO:0000259" key="1">
    <source>
        <dbReference type="PROSITE" id="PS50887"/>
    </source>
</evidence>